<protein>
    <submittedName>
        <fullName evidence="1">Uncharacterized protein</fullName>
    </submittedName>
</protein>
<comment type="caution">
    <text evidence="1">The sequence shown here is derived from an EMBL/GenBank/DDBJ whole genome shotgun (WGS) entry which is preliminary data.</text>
</comment>
<accession>A0ACC1M3H3</accession>
<evidence type="ECO:0000313" key="2">
    <source>
        <dbReference type="Proteomes" id="UP001139981"/>
    </source>
</evidence>
<gene>
    <name evidence="1" type="ORF">IWW38_002352</name>
</gene>
<sequence length="223" mass="24720">MSKPKVLCLHGFAESAEVFKIRSRTFRNIVGDNAELDFVNLAWWWTRRGGKTVEQRGFAKTLEYIGKVLNEQGPFDGILGFSQGGSLATIIAALLEGRDGPSFGIEVNHPPMKFIVLAGAFRAEAPQYEYIYAKPVENTASFHMMGIYDTVVGIEKPRQLLKAFTNPVAFEFEGGHFIPQTPKCIRAMTEFLVPLIPGLQAKPSPDNVIEHPLTPPQETTQAN</sequence>
<proteinExistence type="predicted"/>
<name>A0ACC1M3H3_9FUNG</name>
<keyword evidence="2" id="KW-1185">Reference proteome</keyword>
<evidence type="ECO:0000313" key="1">
    <source>
        <dbReference type="EMBL" id="KAJ2895278.1"/>
    </source>
</evidence>
<dbReference type="EMBL" id="JANBVB010000311">
    <property type="protein sequence ID" value="KAJ2895278.1"/>
    <property type="molecule type" value="Genomic_DNA"/>
</dbReference>
<dbReference type="Proteomes" id="UP001139981">
    <property type="component" value="Unassembled WGS sequence"/>
</dbReference>
<reference evidence="1" key="1">
    <citation type="submission" date="2022-07" db="EMBL/GenBank/DDBJ databases">
        <title>Phylogenomic reconstructions and comparative analyses of Kickxellomycotina fungi.</title>
        <authorList>
            <person name="Reynolds N.K."/>
            <person name="Stajich J.E."/>
            <person name="Barry K."/>
            <person name="Grigoriev I.V."/>
            <person name="Crous P."/>
            <person name="Smith M.E."/>
        </authorList>
    </citation>
    <scope>NUCLEOTIDE SEQUENCE</scope>
    <source>
        <strain evidence="1">CBS 190363</strain>
    </source>
</reference>
<organism evidence="1 2">
    <name type="scientific">Coemansia aciculifera</name>
    <dbReference type="NCBI Taxonomy" id="417176"/>
    <lineage>
        <taxon>Eukaryota</taxon>
        <taxon>Fungi</taxon>
        <taxon>Fungi incertae sedis</taxon>
        <taxon>Zoopagomycota</taxon>
        <taxon>Kickxellomycotina</taxon>
        <taxon>Kickxellomycetes</taxon>
        <taxon>Kickxellales</taxon>
        <taxon>Kickxellaceae</taxon>
        <taxon>Coemansia</taxon>
    </lineage>
</organism>